<evidence type="ECO:0008006" key="4">
    <source>
        <dbReference type="Google" id="ProtNLM"/>
    </source>
</evidence>
<gene>
    <name evidence="2" type="ORF">ACHAW5_004887</name>
</gene>
<evidence type="ECO:0000313" key="2">
    <source>
        <dbReference type="EMBL" id="KAL3788571.1"/>
    </source>
</evidence>
<feature type="region of interest" description="Disordered" evidence="1">
    <location>
        <begin position="1"/>
        <end position="46"/>
    </location>
</feature>
<evidence type="ECO:0000313" key="3">
    <source>
        <dbReference type="Proteomes" id="UP001530315"/>
    </source>
</evidence>
<organism evidence="2 3">
    <name type="scientific">Stephanodiscus triporus</name>
    <dbReference type="NCBI Taxonomy" id="2934178"/>
    <lineage>
        <taxon>Eukaryota</taxon>
        <taxon>Sar</taxon>
        <taxon>Stramenopiles</taxon>
        <taxon>Ochrophyta</taxon>
        <taxon>Bacillariophyta</taxon>
        <taxon>Coscinodiscophyceae</taxon>
        <taxon>Thalassiosirophycidae</taxon>
        <taxon>Stephanodiscales</taxon>
        <taxon>Stephanodiscaceae</taxon>
        <taxon>Stephanodiscus</taxon>
    </lineage>
</organism>
<keyword evidence="3" id="KW-1185">Reference proteome</keyword>
<dbReference type="Proteomes" id="UP001530315">
    <property type="component" value="Unassembled WGS sequence"/>
</dbReference>
<proteinExistence type="predicted"/>
<feature type="compositionally biased region" description="Acidic residues" evidence="1">
    <location>
        <begin position="378"/>
        <end position="389"/>
    </location>
</feature>
<accession>A0ABD3PMP1</accession>
<evidence type="ECO:0000256" key="1">
    <source>
        <dbReference type="SAM" id="MobiDB-lite"/>
    </source>
</evidence>
<protein>
    <recommendedName>
        <fullName evidence="4">Exostosin GT47 domain-containing protein</fullName>
    </recommendedName>
</protein>
<reference evidence="2 3" key="1">
    <citation type="submission" date="2024-10" db="EMBL/GenBank/DDBJ databases">
        <title>Updated reference genomes for cyclostephanoid diatoms.</title>
        <authorList>
            <person name="Roberts W.R."/>
            <person name="Alverson A.J."/>
        </authorList>
    </citation>
    <scope>NUCLEOTIDE SEQUENCE [LARGE SCALE GENOMIC DNA]</scope>
    <source>
        <strain evidence="2 3">AJA276-08</strain>
    </source>
</reference>
<sequence>MAKTMAEGWESSSLLSTSMWESSVASDRRERSDPPTSPPSSATSYHQLRPPWPYAIKRRGGGILTTHTACRISMWHWYPREGRSYKKNHKVCDGLRPLGQRVSHDLRDANISDRLRDDDTIYVPFTAMGFFVDRVLPKVTVDVVVISGQPFNVKPASDDAIRRLLDSPRVLAWFCQNLPKYGGDDPNHVKVHPFPYGLNEKRNKLGLKTLPAYKRVLFDGLNGTTSDATAIAAPPANDRRPTFVYAGPLKTAKKSRGRNDIPGSDNDRLSPHDYFVRMSHSRYVLSPDGDRPECFRHYEALGLGAVPITQLDPRLFRHLAGGPVVYANREWNTTALELVLDPRPIVNRNLIREDYWMGWVEDAVGRNLNWNDRLDGGGDGDGDDDDDGENDRGKKTNGLTDEENRLLASLEYYR</sequence>
<name>A0ABD3PMP1_9STRA</name>
<feature type="region of interest" description="Disordered" evidence="1">
    <location>
        <begin position="375"/>
        <end position="401"/>
    </location>
</feature>
<feature type="compositionally biased region" description="Low complexity" evidence="1">
    <location>
        <begin position="9"/>
        <end position="23"/>
    </location>
</feature>
<comment type="caution">
    <text evidence="2">The sequence shown here is derived from an EMBL/GenBank/DDBJ whole genome shotgun (WGS) entry which is preliminary data.</text>
</comment>
<dbReference type="EMBL" id="JALLAZ020000721">
    <property type="protein sequence ID" value="KAL3788571.1"/>
    <property type="molecule type" value="Genomic_DNA"/>
</dbReference>
<dbReference type="AlphaFoldDB" id="A0ABD3PMP1"/>